<sequence>MRDWLSHRVRSSPGALALVAAPTGREWTYAELDAAVDRTAGQLAALGVTADDHVGVLMETRPAFVRLVFACQRLGATLVPLNARLAPSELMAQRATADLIALVCEAETEPDALTTAETVPVVSVDKPQSPQVAWLPDEPVEDVTLAEWDTDDTMALMFTSGTTGTPKAVRLTPGNFYAAATASAFRLGLDEADAWLDPLSMYHMGGLSVPLRATLYGTTTVLTNGFEAERVFEALHEYEPTGVSLVPTMLRRLLQQGDLPDSLRFALVGGAPTPRGLAADAVDRGVPIHVSYGMTEATSQITTATPPEVDEDNGTVGRPLFGVDVTIVDDDGDPVADGESGRIVVDGPTVTPGYYENPEANADAFTDYGFVTGDVGYFEDGRLSVLNRRSDRIVSGGENVEPGEVVSVLRRHDGVADAAVVGIADPEWGERVAALVVPAEGREPTREELRAHCDANLAGFKRPRTIAFADSVPRTASGTVDRTAVRESLARAADL</sequence>
<evidence type="ECO:0000259" key="5">
    <source>
        <dbReference type="Pfam" id="PF00501"/>
    </source>
</evidence>
<evidence type="ECO:0000256" key="1">
    <source>
        <dbReference type="ARBA" id="ARBA00022428"/>
    </source>
</evidence>
<dbReference type="GO" id="GO:0005524">
    <property type="term" value="F:ATP binding"/>
    <property type="evidence" value="ECO:0007669"/>
    <property type="project" value="UniProtKB-KW"/>
</dbReference>
<evidence type="ECO:0000313" key="7">
    <source>
        <dbReference type="EMBL" id="GGL56969.1"/>
    </source>
</evidence>
<keyword evidence="4" id="KW-0067">ATP-binding</keyword>
<dbReference type="EMBL" id="BMPG01000002">
    <property type="protein sequence ID" value="GGL56969.1"/>
    <property type="molecule type" value="Genomic_DNA"/>
</dbReference>
<dbReference type="InterPro" id="IPR020845">
    <property type="entry name" value="AMP-binding_CS"/>
</dbReference>
<keyword evidence="8" id="KW-1185">Reference proteome</keyword>
<protein>
    <submittedName>
        <fullName evidence="7">2-succinylbenzoate-CoA ligase</fullName>
    </submittedName>
</protein>
<dbReference type="OrthoDB" id="35688at2157"/>
<keyword evidence="1" id="KW-0474">Menaquinone biosynthesis</keyword>
<dbReference type="NCBIfam" id="TIGR01923">
    <property type="entry name" value="menE"/>
    <property type="match status" value="1"/>
</dbReference>
<evidence type="ECO:0000259" key="6">
    <source>
        <dbReference type="Pfam" id="PF13193"/>
    </source>
</evidence>
<dbReference type="PANTHER" id="PTHR43767:SF1">
    <property type="entry name" value="NONRIBOSOMAL PEPTIDE SYNTHASE PES1 (EUROFUNG)-RELATED"/>
    <property type="match status" value="1"/>
</dbReference>
<dbReference type="RefSeq" id="WP_188977315.1">
    <property type="nucleotide sequence ID" value="NZ_BMPG01000002.1"/>
</dbReference>
<dbReference type="InterPro" id="IPR010192">
    <property type="entry name" value="MenE"/>
</dbReference>
<comment type="caution">
    <text evidence="7">The sequence shown here is derived from an EMBL/GenBank/DDBJ whole genome shotgun (WGS) entry which is preliminary data.</text>
</comment>
<reference evidence="7" key="1">
    <citation type="journal article" date="2014" name="Int. J. Syst. Evol. Microbiol.">
        <title>Complete genome sequence of Corynebacterium casei LMG S-19264T (=DSM 44701T), isolated from a smear-ripened cheese.</title>
        <authorList>
            <consortium name="US DOE Joint Genome Institute (JGI-PGF)"/>
            <person name="Walter F."/>
            <person name="Albersmeier A."/>
            <person name="Kalinowski J."/>
            <person name="Ruckert C."/>
        </authorList>
    </citation>
    <scope>NUCLEOTIDE SEQUENCE</scope>
    <source>
        <strain evidence="7">JCM 19596</strain>
    </source>
</reference>
<organism evidence="7 8">
    <name type="scientific">Halocalculus aciditolerans</name>
    <dbReference type="NCBI Taxonomy" id="1383812"/>
    <lineage>
        <taxon>Archaea</taxon>
        <taxon>Methanobacteriati</taxon>
        <taxon>Methanobacteriota</taxon>
        <taxon>Stenosarchaea group</taxon>
        <taxon>Halobacteria</taxon>
        <taxon>Halobacteriales</taxon>
        <taxon>Halobacteriaceae</taxon>
        <taxon>Halocalculus</taxon>
    </lineage>
</organism>
<dbReference type="Pfam" id="PF13193">
    <property type="entry name" value="AMP-binding_C"/>
    <property type="match status" value="1"/>
</dbReference>
<accession>A0A830F2R1</accession>
<evidence type="ECO:0000313" key="8">
    <source>
        <dbReference type="Proteomes" id="UP000607197"/>
    </source>
</evidence>
<keyword evidence="2 7" id="KW-0436">Ligase</keyword>
<keyword evidence="3" id="KW-0547">Nucleotide-binding</keyword>
<feature type="domain" description="AMP-binding enzyme C-terminal" evidence="6">
    <location>
        <begin position="407"/>
        <end position="478"/>
    </location>
</feature>
<dbReference type="PROSITE" id="PS00455">
    <property type="entry name" value="AMP_BINDING"/>
    <property type="match status" value="1"/>
</dbReference>
<dbReference type="GO" id="GO:0009234">
    <property type="term" value="P:menaquinone biosynthetic process"/>
    <property type="evidence" value="ECO:0007669"/>
    <property type="project" value="UniProtKB-KW"/>
</dbReference>
<dbReference type="Pfam" id="PF00501">
    <property type="entry name" value="AMP-binding"/>
    <property type="match status" value="1"/>
</dbReference>
<name>A0A830F2R1_9EURY</name>
<dbReference type="SUPFAM" id="SSF56801">
    <property type="entry name" value="Acetyl-CoA synthetase-like"/>
    <property type="match status" value="1"/>
</dbReference>
<dbReference type="InterPro" id="IPR025110">
    <property type="entry name" value="AMP-bd_C"/>
</dbReference>
<reference evidence="7" key="2">
    <citation type="submission" date="2020-09" db="EMBL/GenBank/DDBJ databases">
        <authorList>
            <person name="Sun Q."/>
            <person name="Ohkuma M."/>
        </authorList>
    </citation>
    <scope>NUCLEOTIDE SEQUENCE</scope>
    <source>
        <strain evidence="7">JCM 19596</strain>
    </source>
</reference>
<gene>
    <name evidence="7" type="ORF">GCM10009039_13880</name>
</gene>
<dbReference type="AlphaFoldDB" id="A0A830F2R1"/>
<dbReference type="InterPro" id="IPR042099">
    <property type="entry name" value="ANL_N_sf"/>
</dbReference>
<dbReference type="Gene3D" id="3.30.300.30">
    <property type="match status" value="1"/>
</dbReference>
<evidence type="ECO:0000256" key="3">
    <source>
        <dbReference type="ARBA" id="ARBA00022741"/>
    </source>
</evidence>
<proteinExistence type="predicted"/>
<feature type="domain" description="AMP-dependent synthetase/ligase" evidence="5">
    <location>
        <begin position="7"/>
        <end position="355"/>
    </location>
</feature>
<dbReference type="InterPro" id="IPR045851">
    <property type="entry name" value="AMP-bd_C_sf"/>
</dbReference>
<dbReference type="PANTHER" id="PTHR43767">
    <property type="entry name" value="LONG-CHAIN-FATTY-ACID--COA LIGASE"/>
    <property type="match status" value="1"/>
</dbReference>
<evidence type="ECO:0000256" key="2">
    <source>
        <dbReference type="ARBA" id="ARBA00022598"/>
    </source>
</evidence>
<dbReference type="Proteomes" id="UP000607197">
    <property type="component" value="Unassembled WGS sequence"/>
</dbReference>
<dbReference type="InterPro" id="IPR050237">
    <property type="entry name" value="ATP-dep_AMP-bd_enzyme"/>
</dbReference>
<evidence type="ECO:0000256" key="4">
    <source>
        <dbReference type="ARBA" id="ARBA00022840"/>
    </source>
</evidence>
<dbReference type="GO" id="GO:0008756">
    <property type="term" value="F:o-succinylbenzoate-CoA ligase activity"/>
    <property type="evidence" value="ECO:0007669"/>
    <property type="project" value="InterPro"/>
</dbReference>
<dbReference type="InterPro" id="IPR000873">
    <property type="entry name" value="AMP-dep_synth/lig_dom"/>
</dbReference>
<dbReference type="Gene3D" id="3.40.50.12780">
    <property type="entry name" value="N-terminal domain of ligase-like"/>
    <property type="match status" value="1"/>
</dbReference>